<organism evidence="2 3">
    <name type="scientific">Atractosteus spatula</name>
    <name type="common">Alligator gar</name>
    <name type="synonym">Lepisosteus spatula</name>
    <dbReference type="NCBI Taxonomy" id="7917"/>
    <lineage>
        <taxon>Eukaryota</taxon>
        <taxon>Metazoa</taxon>
        <taxon>Chordata</taxon>
        <taxon>Craniata</taxon>
        <taxon>Vertebrata</taxon>
        <taxon>Euteleostomi</taxon>
        <taxon>Actinopterygii</taxon>
        <taxon>Neopterygii</taxon>
        <taxon>Holostei</taxon>
        <taxon>Semionotiformes</taxon>
        <taxon>Lepisosteidae</taxon>
        <taxon>Atractosteus</taxon>
    </lineage>
</organism>
<dbReference type="EMBL" id="JAAWVO010046211">
    <property type="protein sequence ID" value="MBN3319588.1"/>
    <property type="molecule type" value="Genomic_DNA"/>
</dbReference>
<comment type="caution">
    <text evidence="2">The sequence shown here is derived from an EMBL/GenBank/DDBJ whole genome shotgun (WGS) entry which is preliminary data.</text>
</comment>
<dbReference type="InterPro" id="IPR009524">
    <property type="entry name" value="CFAP68"/>
</dbReference>
<dbReference type="Pfam" id="PF06608">
    <property type="entry name" value="CFAP68"/>
    <property type="match status" value="1"/>
</dbReference>
<feature type="compositionally biased region" description="Low complexity" evidence="1">
    <location>
        <begin position="138"/>
        <end position="150"/>
    </location>
</feature>
<dbReference type="Proteomes" id="UP000736164">
    <property type="component" value="Unassembled WGS sequence"/>
</dbReference>
<dbReference type="Gene3D" id="2.30.30.40">
    <property type="entry name" value="SH3 Domains"/>
    <property type="match status" value="1"/>
</dbReference>
<dbReference type="GO" id="GO:0005634">
    <property type="term" value="C:nucleus"/>
    <property type="evidence" value="ECO:0007669"/>
    <property type="project" value="InterPro"/>
</dbReference>
<dbReference type="InterPro" id="IPR036028">
    <property type="entry name" value="SH3-like_dom_sf"/>
</dbReference>
<name>A0A8J7NW13_ATRSP</name>
<dbReference type="GO" id="GO:0030198">
    <property type="term" value="P:extracellular matrix organization"/>
    <property type="evidence" value="ECO:0007669"/>
    <property type="project" value="TreeGrafter"/>
</dbReference>
<dbReference type="SUPFAM" id="SSF50044">
    <property type="entry name" value="SH3-domain"/>
    <property type="match status" value="1"/>
</dbReference>
<dbReference type="PANTHER" id="PTHR47312">
    <property type="entry name" value="MELANOMA-DERIVED GROWTH REGULATORY PROTEIN"/>
    <property type="match status" value="1"/>
</dbReference>
<dbReference type="GO" id="GO:0030317">
    <property type="term" value="P:flagellated sperm motility"/>
    <property type="evidence" value="ECO:0007669"/>
    <property type="project" value="InterPro"/>
</dbReference>
<evidence type="ECO:0000313" key="2">
    <source>
        <dbReference type="EMBL" id="MBN3319588.1"/>
    </source>
</evidence>
<evidence type="ECO:0000313" key="3">
    <source>
        <dbReference type="Proteomes" id="UP000736164"/>
    </source>
</evidence>
<protein>
    <submittedName>
        <fullName evidence="2">MIA protein</fullName>
    </submittedName>
</protein>
<gene>
    <name evidence="2" type="primary">Mia</name>
    <name evidence="2" type="ORF">GTO95_0006514</name>
</gene>
<feature type="non-terminal residue" evidence="2">
    <location>
        <position position="150"/>
    </location>
</feature>
<dbReference type="InterPro" id="IPR043369">
    <property type="entry name" value="MIA"/>
</dbReference>
<reference evidence="2" key="1">
    <citation type="journal article" date="2021" name="Cell">
        <title>Tracing the genetic footprints of vertebrate landing in non-teleost ray-finned fishes.</title>
        <authorList>
            <person name="Bi X."/>
            <person name="Wang K."/>
            <person name="Yang L."/>
            <person name="Pan H."/>
            <person name="Jiang H."/>
            <person name="Wei Q."/>
            <person name="Fang M."/>
            <person name="Yu H."/>
            <person name="Zhu C."/>
            <person name="Cai Y."/>
            <person name="He Y."/>
            <person name="Gan X."/>
            <person name="Zeng H."/>
            <person name="Yu D."/>
            <person name="Zhu Y."/>
            <person name="Jiang H."/>
            <person name="Qiu Q."/>
            <person name="Yang H."/>
            <person name="Zhang Y.E."/>
            <person name="Wang W."/>
            <person name="Zhu M."/>
            <person name="He S."/>
            <person name="Zhang G."/>
        </authorList>
    </citation>
    <scope>NUCLEOTIDE SEQUENCE</scope>
    <source>
        <strain evidence="2">Allg_001</strain>
    </source>
</reference>
<feature type="compositionally biased region" description="Basic and acidic residues" evidence="1">
    <location>
        <begin position="117"/>
        <end position="126"/>
    </location>
</feature>
<accession>A0A8J7NW13</accession>
<proteinExistence type="predicted"/>
<feature type="non-terminal residue" evidence="2">
    <location>
        <position position="1"/>
    </location>
</feature>
<sequence>MLKDRGNLFWAGSVQGEYYGEQEARLGHFPSSAVEETHVLMPASVEVKTDVSPLAPDALSTTALTQAHCMTDSGSGIQPVVSLGVQTGGTKREPHCFPGHQPELDPLHTKPVPDSCYRQDFRDPAPHLHAQRGTQAGQQSNSSQNSTCLG</sequence>
<dbReference type="AlphaFoldDB" id="A0A8J7NW13"/>
<evidence type="ECO:0000256" key="1">
    <source>
        <dbReference type="SAM" id="MobiDB-lite"/>
    </source>
</evidence>
<dbReference type="PANTHER" id="PTHR47312:SF1">
    <property type="entry name" value="MELANOMA-DERIVED GROWTH REGULATORY PROTEIN"/>
    <property type="match status" value="1"/>
</dbReference>
<feature type="region of interest" description="Disordered" evidence="1">
    <location>
        <begin position="99"/>
        <end position="150"/>
    </location>
</feature>
<keyword evidence="3" id="KW-1185">Reference proteome</keyword>